<evidence type="ECO:0000256" key="2">
    <source>
        <dbReference type="SAM" id="Phobius"/>
    </source>
</evidence>
<dbReference type="Gene3D" id="1.10.472.10">
    <property type="entry name" value="Cyclin-like"/>
    <property type="match status" value="1"/>
</dbReference>
<evidence type="ECO:0000313" key="3">
    <source>
        <dbReference type="EMBL" id="KAF2863170.1"/>
    </source>
</evidence>
<dbReference type="CDD" id="cd20557">
    <property type="entry name" value="CYCLIN_ScPCL1-like"/>
    <property type="match status" value="1"/>
</dbReference>
<feature type="region of interest" description="Disordered" evidence="1">
    <location>
        <begin position="189"/>
        <end position="217"/>
    </location>
</feature>
<evidence type="ECO:0000256" key="1">
    <source>
        <dbReference type="SAM" id="MobiDB-lite"/>
    </source>
</evidence>
<dbReference type="GO" id="GO:0019901">
    <property type="term" value="F:protein kinase binding"/>
    <property type="evidence" value="ECO:0007669"/>
    <property type="project" value="InterPro"/>
</dbReference>
<feature type="region of interest" description="Disordered" evidence="1">
    <location>
        <begin position="236"/>
        <end position="284"/>
    </location>
</feature>
<sequence>MTIAPSLQIPRSVNDSGGSLADLAAQVTCLFWFETTDLISAIETSARPLLPPRLLSLGARPSTGFRKWVATTLAATLVSPNVVLLALLFIYRLKKLNPSVRGKLGSEFRLLTVALMLANKFLDDSTYTNKTWADVSGILVGEIHVMEVEFLSNMQYNLYTSAEEWAAWQSRLATFSLFVDSTAHLPPSRPPAILPPASSLAPSALPSPPVSNQASPPAAAAAETWMYGQMACDPTPAPSPLDYHHHSRKRSLEDAAEPPAKRVPRTRPTRLPPNHVTAPQLPPSRALGIPYTVYGVSSRPQSPAPSPADVLRRRSSPYRPVQHVSTLLHPPPSGLMHAPPLVPPTRIRCQPLSKPTRPPYVDLQCHTWGPLTSL</sequence>
<name>A0A6A7C6V4_9PEZI</name>
<dbReference type="PANTHER" id="PTHR15615">
    <property type="match status" value="1"/>
</dbReference>
<keyword evidence="2" id="KW-0472">Membrane</keyword>
<protein>
    <recommendedName>
        <fullName evidence="5">Cyclin N-terminal domain-containing protein</fullName>
    </recommendedName>
</protein>
<dbReference type="GO" id="GO:0005634">
    <property type="term" value="C:nucleus"/>
    <property type="evidence" value="ECO:0007669"/>
    <property type="project" value="TreeGrafter"/>
</dbReference>
<keyword evidence="4" id="KW-1185">Reference proteome</keyword>
<dbReference type="PANTHER" id="PTHR15615:SF118">
    <property type="entry name" value="CYCLIN, HYPOTHETICAL (EUROFUNG)"/>
    <property type="match status" value="1"/>
</dbReference>
<dbReference type="Proteomes" id="UP000799421">
    <property type="component" value="Unassembled WGS sequence"/>
</dbReference>
<keyword evidence="2" id="KW-1133">Transmembrane helix</keyword>
<accession>A0A6A7C6V4</accession>
<dbReference type="OrthoDB" id="244495at2759"/>
<dbReference type="Pfam" id="PF08613">
    <property type="entry name" value="Cyclin"/>
    <property type="match status" value="1"/>
</dbReference>
<dbReference type="GO" id="GO:0016538">
    <property type="term" value="F:cyclin-dependent protein serine/threonine kinase regulator activity"/>
    <property type="evidence" value="ECO:0007669"/>
    <property type="project" value="TreeGrafter"/>
</dbReference>
<dbReference type="GO" id="GO:0000307">
    <property type="term" value="C:cyclin-dependent protein kinase holoenzyme complex"/>
    <property type="evidence" value="ECO:0007669"/>
    <property type="project" value="TreeGrafter"/>
</dbReference>
<keyword evidence="2" id="KW-0812">Transmembrane</keyword>
<evidence type="ECO:0000313" key="4">
    <source>
        <dbReference type="Proteomes" id="UP000799421"/>
    </source>
</evidence>
<feature type="compositionally biased region" description="Low complexity" evidence="1">
    <location>
        <begin position="195"/>
        <end position="217"/>
    </location>
</feature>
<reference evidence="3" key="1">
    <citation type="journal article" date="2020" name="Stud. Mycol.">
        <title>101 Dothideomycetes genomes: a test case for predicting lifestyles and emergence of pathogens.</title>
        <authorList>
            <person name="Haridas S."/>
            <person name="Albert R."/>
            <person name="Binder M."/>
            <person name="Bloem J."/>
            <person name="Labutti K."/>
            <person name="Salamov A."/>
            <person name="Andreopoulos B."/>
            <person name="Baker S."/>
            <person name="Barry K."/>
            <person name="Bills G."/>
            <person name="Bluhm B."/>
            <person name="Cannon C."/>
            <person name="Castanera R."/>
            <person name="Culley D."/>
            <person name="Daum C."/>
            <person name="Ezra D."/>
            <person name="Gonzalez J."/>
            <person name="Henrissat B."/>
            <person name="Kuo A."/>
            <person name="Liang C."/>
            <person name="Lipzen A."/>
            <person name="Lutzoni F."/>
            <person name="Magnuson J."/>
            <person name="Mondo S."/>
            <person name="Nolan M."/>
            <person name="Ohm R."/>
            <person name="Pangilinan J."/>
            <person name="Park H.-J."/>
            <person name="Ramirez L."/>
            <person name="Alfaro M."/>
            <person name="Sun H."/>
            <person name="Tritt A."/>
            <person name="Yoshinaga Y."/>
            <person name="Zwiers L.-H."/>
            <person name="Turgeon B."/>
            <person name="Goodwin S."/>
            <person name="Spatafora J."/>
            <person name="Crous P."/>
            <person name="Grigoriev I."/>
        </authorList>
    </citation>
    <scope>NUCLEOTIDE SEQUENCE</scope>
    <source>
        <strain evidence="3">CBS 480.64</strain>
    </source>
</reference>
<dbReference type="EMBL" id="MU005962">
    <property type="protein sequence ID" value="KAF2863170.1"/>
    <property type="molecule type" value="Genomic_DNA"/>
</dbReference>
<evidence type="ECO:0008006" key="5">
    <source>
        <dbReference type="Google" id="ProtNLM"/>
    </source>
</evidence>
<dbReference type="InterPro" id="IPR013922">
    <property type="entry name" value="Cyclin_PHO80-like"/>
</dbReference>
<gene>
    <name evidence="3" type="ORF">K470DRAFT_268365</name>
</gene>
<proteinExistence type="predicted"/>
<dbReference type="AlphaFoldDB" id="A0A6A7C6V4"/>
<feature type="transmembrane region" description="Helical" evidence="2">
    <location>
        <begin position="68"/>
        <end position="91"/>
    </location>
</feature>
<organism evidence="3 4">
    <name type="scientific">Piedraia hortae CBS 480.64</name>
    <dbReference type="NCBI Taxonomy" id="1314780"/>
    <lineage>
        <taxon>Eukaryota</taxon>
        <taxon>Fungi</taxon>
        <taxon>Dikarya</taxon>
        <taxon>Ascomycota</taxon>
        <taxon>Pezizomycotina</taxon>
        <taxon>Dothideomycetes</taxon>
        <taxon>Dothideomycetidae</taxon>
        <taxon>Capnodiales</taxon>
        <taxon>Piedraiaceae</taxon>
        <taxon>Piedraia</taxon>
    </lineage>
</organism>